<dbReference type="EMBL" id="AZBU02000002">
    <property type="protein sequence ID" value="TKR96423.1"/>
    <property type="molecule type" value="Genomic_DNA"/>
</dbReference>
<sequence length="408" mass="45371">MPSIKHIILVSEKNGSCPNGVVPLAEVLRTTVNDAYKPFKVDVVKDPIYLPHSSGTTGPPKAVMISSTNLSSACLVFNDHVEKQIMQKIDPSYRLTDFVDLIIQPISFVYGFRVLFSNLIYGQTSVLMPRFDLTLYCKNVEKFKARFLKMTPPLFVLLCKSPLVNGFDLSSVQAIMTCSAPLGQELSELAVKRFSNLEVVGQAFAQSETSFITTMTHEPKLGSSGKLLPHLEMKIMDVETNKSVGFNTPGEICVRGSAVMIGYWNRPEATAAAIDSDGWLHTGDVGYMDEDGFLFVVDRLKELIKVEGCQVAPAQLEDILLKHPNIQDAAVVGKQDEFAGELPVAFVVVANKENASKKEIMNFVNERLVRYKHLKDVFFTDKIPKSITGKITRRVLREQLKQANRDHA</sequence>
<protein>
    <recommendedName>
        <fullName evidence="8">AMP-dependent synthetase/ligase domain-containing protein</fullName>
    </recommendedName>
</protein>
<dbReference type="InterPro" id="IPR000873">
    <property type="entry name" value="AMP-dep_synth/lig_dom"/>
</dbReference>
<feature type="domain" description="AMP-dependent synthetase/ligase" evidence="4">
    <location>
        <begin position="44"/>
        <end position="264"/>
    </location>
</feature>
<dbReference type="InterPro" id="IPR025110">
    <property type="entry name" value="AMP-bd_C"/>
</dbReference>
<evidence type="ECO:0000259" key="4">
    <source>
        <dbReference type="Pfam" id="PF00501"/>
    </source>
</evidence>
<gene>
    <name evidence="6" type="ORF">L596_010439</name>
</gene>
<comment type="similarity">
    <text evidence="2">Belongs to the ATP-dependent AMP-binding enzyme family.</text>
</comment>
<keyword evidence="7" id="KW-1185">Reference proteome</keyword>
<reference evidence="6 7" key="1">
    <citation type="journal article" date="2015" name="Genome Biol.">
        <title>Comparative genomics of Steinernema reveals deeply conserved gene regulatory networks.</title>
        <authorList>
            <person name="Dillman A.R."/>
            <person name="Macchietto M."/>
            <person name="Porter C.F."/>
            <person name="Rogers A."/>
            <person name="Williams B."/>
            <person name="Antoshechkin I."/>
            <person name="Lee M.M."/>
            <person name="Goodwin Z."/>
            <person name="Lu X."/>
            <person name="Lewis E.E."/>
            <person name="Goodrich-Blair H."/>
            <person name="Stock S.P."/>
            <person name="Adams B.J."/>
            <person name="Sternberg P.W."/>
            <person name="Mortazavi A."/>
        </authorList>
    </citation>
    <scope>NUCLEOTIDE SEQUENCE [LARGE SCALE GENOMIC DNA]</scope>
    <source>
        <strain evidence="6 7">ALL</strain>
    </source>
</reference>
<dbReference type="STRING" id="34508.A0A4U5PIW7"/>
<proteinExistence type="inferred from homology"/>
<dbReference type="OrthoDB" id="10253869at2759"/>
<evidence type="ECO:0000256" key="1">
    <source>
        <dbReference type="ARBA" id="ARBA00004275"/>
    </source>
</evidence>
<dbReference type="PROSITE" id="PS00455">
    <property type="entry name" value="AMP_BINDING"/>
    <property type="match status" value="1"/>
</dbReference>
<dbReference type="Proteomes" id="UP000298663">
    <property type="component" value="Unassembled WGS sequence"/>
</dbReference>
<evidence type="ECO:0000259" key="5">
    <source>
        <dbReference type="Pfam" id="PF13193"/>
    </source>
</evidence>
<evidence type="ECO:0000256" key="2">
    <source>
        <dbReference type="ARBA" id="ARBA00006432"/>
    </source>
</evidence>
<dbReference type="GO" id="GO:0016405">
    <property type="term" value="F:CoA-ligase activity"/>
    <property type="evidence" value="ECO:0007669"/>
    <property type="project" value="TreeGrafter"/>
</dbReference>
<comment type="caution">
    <text evidence="6">The sequence shown here is derived from an EMBL/GenBank/DDBJ whole genome shotgun (WGS) entry which is preliminary data.</text>
</comment>
<reference evidence="6 7" key="2">
    <citation type="journal article" date="2019" name="G3 (Bethesda)">
        <title>Hybrid Assembly of the Genome of the Entomopathogenic Nematode Steinernema carpocapsae Identifies the X-Chromosome.</title>
        <authorList>
            <person name="Serra L."/>
            <person name="Macchietto M."/>
            <person name="Macias-Munoz A."/>
            <person name="McGill C.J."/>
            <person name="Rodriguez I.M."/>
            <person name="Rodriguez B."/>
            <person name="Murad R."/>
            <person name="Mortazavi A."/>
        </authorList>
    </citation>
    <scope>NUCLEOTIDE SEQUENCE [LARGE SCALE GENOMIC DNA]</scope>
    <source>
        <strain evidence="6 7">ALL</strain>
    </source>
</reference>
<dbReference type="Gene3D" id="3.40.50.980">
    <property type="match status" value="2"/>
</dbReference>
<dbReference type="Gene3D" id="3.30.300.30">
    <property type="match status" value="1"/>
</dbReference>
<dbReference type="Pfam" id="PF00501">
    <property type="entry name" value="AMP-binding"/>
    <property type="match status" value="1"/>
</dbReference>
<organism evidence="6 7">
    <name type="scientific">Steinernema carpocapsae</name>
    <name type="common">Entomopathogenic nematode</name>
    <dbReference type="NCBI Taxonomy" id="34508"/>
    <lineage>
        <taxon>Eukaryota</taxon>
        <taxon>Metazoa</taxon>
        <taxon>Ecdysozoa</taxon>
        <taxon>Nematoda</taxon>
        <taxon>Chromadorea</taxon>
        <taxon>Rhabditida</taxon>
        <taxon>Tylenchina</taxon>
        <taxon>Panagrolaimomorpha</taxon>
        <taxon>Strongyloidoidea</taxon>
        <taxon>Steinernematidae</taxon>
        <taxon>Steinernema</taxon>
    </lineage>
</organism>
<dbReference type="InterPro" id="IPR020845">
    <property type="entry name" value="AMP-binding_CS"/>
</dbReference>
<keyword evidence="3" id="KW-0576">Peroxisome</keyword>
<comment type="subcellular location">
    <subcellularLocation>
        <location evidence="1">Peroxisome</location>
    </subcellularLocation>
</comment>
<evidence type="ECO:0000313" key="7">
    <source>
        <dbReference type="Proteomes" id="UP000298663"/>
    </source>
</evidence>
<dbReference type="AlphaFoldDB" id="A0A4U5PIW7"/>
<name>A0A4U5PIW7_STECR</name>
<dbReference type="InterPro" id="IPR045851">
    <property type="entry name" value="AMP-bd_C_sf"/>
</dbReference>
<dbReference type="SUPFAM" id="SSF56801">
    <property type="entry name" value="Acetyl-CoA synthetase-like"/>
    <property type="match status" value="1"/>
</dbReference>
<dbReference type="GO" id="GO:0005777">
    <property type="term" value="C:peroxisome"/>
    <property type="evidence" value="ECO:0007669"/>
    <property type="project" value="UniProtKB-SubCell"/>
</dbReference>
<dbReference type="Pfam" id="PF13193">
    <property type="entry name" value="AMP-binding_C"/>
    <property type="match status" value="1"/>
</dbReference>
<evidence type="ECO:0000256" key="3">
    <source>
        <dbReference type="ARBA" id="ARBA00023140"/>
    </source>
</evidence>
<dbReference type="PANTHER" id="PTHR24096:SF422">
    <property type="entry name" value="BCDNA.GH02901"/>
    <property type="match status" value="1"/>
</dbReference>
<dbReference type="Gene3D" id="2.30.38.10">
    <property type="entry name" value="Luciferase, Domain 3"/>
    <property type="match status" value="1"/>
</dbReference>
<evidence type="ECO:0008006" key="8">
    <source>
        <dbReference type="Google" id="ProtNLM"/>
    </source>
</evidence>
<feature type="domain" description="AMP-binding enzyme C-terminal" evidence="5">
    <location>
        <begin position="316"/>
        <end position="390"/>
    </location>
</feature>
<accession>A0A4U5PIW7</accession>
<evidence type="ECO:0000313" key="6">
    <source>
        <dbReference type="EMBL" id="TKR96423.1"/>
    </source>
</evidence>
<dbReference type="PANTHER" id="PTHR24096">
    <property type="entry name" value="LONG-CHAIN-FATTY-ACID--COA LIGASE"/>
    <property type="match status" value="1"/>
</dbReference>
<dbReference type="FunFam" id="3.30.300.30:FF:000007">
    <property type="entry name" value="4-coumarate--CoA ligase 2"/>
    <property type="match status" value="1"/>
</dbReference>